<dbReference type="STRING" id="670386.D3B8U1"/>
<evidence type="ECO:0000256" key="4">
    <source>
        <dbReference type="ARBA" id="ARBA00009553"/>
    </source>
</evidence>
<proteinExistence type="inferred from homology"/>
<comment type="function">
    <text evidence="2">Catalyzes the transfer of a methyl group from 5-methyltetrahydrofolate to homocysteine resulting in methionine formation.</text>
</comment>
<evidence type="ECO:0000256" key="9">
    <source>
        <dbReference type="ARBA" id="ARBA00022723"/>
    </source>
</evidence>
<evidence type="ECO:0000256" key="8">
    <source>
        <dbReference type="ARBA" id="ARBA00022679"/>
    </source>
</evidence>
<protein>
    <recommendedName>
        <fullName evidence="5">5-methyltetrahydropteroyltriglutamate--homocysteine S-methyltransferase</fullName>
        <ecNumber evidence="5">2.1.1.14</ecNumber>
    </recommendedName>
</protein>
<evidence type="ECO:0000259" key="12">
    <source>
        <dbReference type="Pfam" id="PF01717"/>
    </source>
</evidence>
<dbReference type="AlphaFoldDB" id="D3B8U1"/>
<dbReference type="OMA" id="KVMKGML"/>
<dbReference type="Proteomes" id="UP000001396">
    <property type="component" value="Unassembled WGS sequence"/>
</dbReference>
<evidence type="ECO:0000313" key="14">
    <source>
        <dbReference type="EMBL" id="EFA82459.1"/>
    </source>
</evidence>
<evidence type="ECO:0000256" key="7">
    <source>
        <dbReference type="ARBA" id="ARBA00022605"/>
    </source>
</evidence>
<feature type="domain" description="Cobalamin-independent methionine synthase MetE N-terminal" evidence="13">
    <location>
        <begin position="5"/>
        <end position="362"/>
    </location>
</feature>
<dbReference type="CDD" id="cd03312">
    <property type="entry name" value="CIMS_N_terminal_like"/>
    <property type="match status" value="1"/>
</dbReference>
<comment type="cofactor">
    <cofactor evidence="1">
        <name>Zn(2+)</name>
        <dbReference type="ChEBI" id="CHEBI:29105"/>
    </cofactor>
</comment>
<dbReference type="RefSeq" id="XP_020434576.1">
    <property type="nucleotide sequence ID" value="XM_020575781.1"/>
</dbReference>
<evidence type="ECO:0000256" key="3">
    <source>
        <dbReference type="ARBA" id="ARBA00004681"/>
    </source>
</evidence>
<name>D3B8U1_HETP5</name>
<dbReference type="HAMAP" id="MF_00172">
    <property type="entry name" value="Meth_synth"/>
    <property type="match status" value="1"/>
</dbReference>
<dbReference type="GO" id="GO:0003871">
    <property type="term" value="F:5-methyltetrahydropteroyltriglutamate-homocysteine S-methyltransferase activity"/>
    <property type="evidence" value="ECO:0007669"/>
    <property type="project" value="UniProtKB-EC"/>
</dbReference>
<reference evidence="14 15" key="1">
    <citation type="journal article" date="2011" name="Genome Res.">
        <title>Phylogeny-wide analysis of social amoeba genomes highlights ancient origins for complex intercellular communication.</title>
        <authorList>
            <person name="Heidel A.J."/>
            <person name="Lawal H.M."/>
            <person name="Felder M."/>
            <person name="Schilde C."/>
            <person name="Helps N.R."/>
            <person name="Tunggal B."/>
            <person name="Rivero F."/>
            <person name="John U."/>
            <person name="Schleicher M."/>
            <person name="Eichinger L."/>
            <person name="Platzer M."/>
            <person name="Noegel A.A."/>
            <person name="Schaap P."/>
            <person name="Gloeckner G."/>
        </authorList>
    </citation>
    <scope>NUCLEOTIDE SEQUENCE [LARGE SCALE GENOMIC DNA]</scope>
    <source>
        <strain evidence="15">ATCC 26659 / Pp 5 / PN500</strain>
    </source>
</reference>
<sequence>MVVAANLGYPRMGEHRELKKLVESYWEGKLQDTELVKEAAQLRVHHWKVQADSGIQSIPSNDFSFYDQILDHILLFGVIPPRYQEVVVSEKEYATQVQGLRTYFAMGRGFQTSTAATAASESTTDTAFGSAQAITQKIDVSSLEMKKWFDTNYHYMVPEFADSQTFQLSANPKPVVEYLEAKAAGFETRPVLVGPLTFLLLGKSGNQAKPYTNRVDSLVHLEGLLPHYIELVNQLGKAGVTSIQFDEPILCYDLIKENEEIRVRLQEALKKIYESIHTAQPSIAIHITTYFGEIRENFQLLKSLPINSLHIDCVRCSEQEINTIVNELPSNWSLSLGLIDGRNIWKSDYKKKLQIISSVLAKIAKDRLIIAPSCSLLHSPSSLRSEQGFVKPEVLDWLAFAAEKLHEIKFLANATVAGFDLSLPAHKVFADEKLQAAYTANQTSIEARSVSKLIHNDAVKTRIAAITPEMFHRTSPYPKRAAAQRAKLAIPELFPTTTIGSFPQTREVRSARLQMKSGKITAEQYDQFIKKEIQEWITFQEECDLDILVHGEFERTDMVEYFGELLEGFIFTKNGWVQSYGSRCVKPPVIFGDVSRANPMTTYWSKYAQSLTKKPMKGMLTGPVTILQWSFVRDDQPRSDTCYQIALAIRDEVLDLEREGISVIQVDEAAIREGLPLRISDWDQYLKWAIDSFLLASTGVRDETQIHSHMCYSDFNDIFTSIQRMDTDVLTIENSKSDLKLLRAFEKYGYQSEIGPGLYDIHSPRIPTVQEMVDRLEQIVKYLNINQVWGNPDCGCKTRHAKETKAALINVVKAAKLCREKYSKKQ</sequence>
<dbReference type="NCBIfam" id="NF003556">
    <property type="entry name" value="PRK05222.1"/>
    <property type="match status" value="1"/>
</dbReference>
<keyword evidence="11" id="KW-0486">Methionine biosynthesis</keyword>
<evidence type="ECO:0000256" key="1">
    <source>
        <dbReference type="ARBA" id="ARBA00001947"/>
    </source>
</evidence>
<evidence type="ECO:0000256" key="11">
    <source>
        <dbReference type="ARBA" id="ARBA00023167"/>
    </source>
</evidence>
<dbReference type="SUPFAM" id="SSF51726">
    <property type="entry name" value="UROD/MetE-like"/>
    <property type="match status" value="2"/>
</dbReference>
<dbReference type="InterPro" id="IPR002629">
    <property type="entry name" value="Met_Synth_C/arc"/>
</dbReference>
<feature type="domain" description="Cobalamin-independent methionine synthase MetE C-terminal/archaeal" evidence="12">
    <location>
        <begin position="494"/>
        <end position="816"/>
    </location>
</feature>
<dbReference type="InterPro" id="IPR013215">
    <property type="entry name" value="Cbl-indep_Met_Synth_N"/>
</dbReference>
<dbReference type="Pfam" id="PF08267">
    <property type="entry name" value="Meth_synt_1"/>
    <property type="match status" value="1"/>
</dbReference>
<comment type="caution">
    <text evidence="14">The sequence shown here is derived from an EMBL/GenBank/DDBJ whole genome shotgun (WGS) entry which is preliminary data.</text>
</comment>
<evidence type="ECO:0000256" key="6">
    <source>
        <dbReference type="ARBA" id="ARBA00022603"/>
    </source>
</evidence>
<dbReference type="FunCoup" id="D3B8U1">
    <property type="interactions" value="68"/>
</dbReference>
<dbReference type="Pfam" id="PF01717">
    <property type="entry name" value="Meth_synt_2"/>
    <property type="match status" value="1"/>
</dbReference>
<dbReference type="Gene3D" id="3.20.20.210">
    <property type="match status" value="2"/>
</dbReference>
<keyword evidence="9" id="KW-0479">Metal-binding</keyword>
<evidence type="ECO:0000256" key="10">
    <source>
        <dbReference type="ARBA" id="ARBA00022833"/>
    </source>
</evidence>
<dbReference type="InParanoid" id="D3B8U1"/>
<dbReference type="InterPro" id="IPR038071">
    <property type="entry name" value="UROD/MetE-like_sf"/>
</dbReference>
<keyword evidence="6 14" id="KW-0489">Methyltransferase</keyword>
<dbReference type="UniPathway" id="UPA00051">
    <property type="reaction ID" value="UER00082"/>
</dbReference>
<accession>D3B8U1</accession>
<evidence type="ECO:0000313" key="15">
    <source>
        <dbReference type="Proteomes" id="UP000001396"/>
    </source>
</evidence>
<keyword evidence="10" id="KW-0862">Zinc</keyword>
<dbReference type="EC" id="2.1.1.14" evidence="5"/>
<dbReference type="EMBL" id="ADBJ01000020">
    <property type="protein sequence ID" value="EFA82459.1"/>
    <property type="molecule type" value="Genomic_DNA"/>
</dbReference>
<organism evidence="14 15">
    <name type="scientific">Heterostelium pallidum (strain ATCC 26659 / Pp 5 / PN500)</name>
    <name type="common">Cellular slime mold</name>
    <name type="synonym">Polysphondylium pallidum</name>
    <dbReference type="NCBI Taxonomy" id="670386"/>
    <lineage>
        <taxon>Eukaryota</taxon>
        <taxon>Amoebozoa</taxon>
        <taxon>Evosea</taxon>
        <taxon>Eumycetozoa</taxon>
        <taxon>Dictyostelia</taxon>
        <taxon>Acytosteliales</taxon>
        <taxon>Acytosteliaceae</taxon>
        <taxon>Heterostelium</taxon>
    </lineage>
</organism>
<evidence type="ECO:0000256" key="2">
    <source>
        <dbReference type="ARBA" id="ARBA00002777"/>
    </source>
</evidence>
<comment type="pathway">
    <text evidence="3">Amino-acid biosynthesis; L-methionine biosynthesis via de novo pathway; L-methionine from L-homocysteine (MetE route): step 1/1.</text>
</comment>
<dbReference type="NCBIfam" id="TIGR01371">
    <property type="entry name" value="met_syn_B12ind"/>
    <property type="match status" value="1"/>
</dbReference>
<dbReference type="GO" id="GO:0032259">
    <property type="term" value="P:methylation"/>
    <property type="evidence" value="ECO:0007669"/>
    <property type="project" value="UniProtKB-KW"/>
</dbReference>
<keyword evidence="8 14" id="KW-0808">Transferase</keyword>
<evidence type="ECO:0000256" key="5">
    <source>
        <dbReference type="ARBA" id="ARBA00012034"/>
    </source>
</evidence>
<dbReference type="GO" id="GO:0009086">
    <property type="term" value="P:methionine biosynthetic process"/>
    <property type="evidence" value="ECO:0007669"/>
    <property type="project" value="UniProtKB-KW"/>
</dbReference>
<dbReference type="GeneID" id="31360371"/>
<keyword evidence="15" id="KW-1185">Reference proteome</keyword>
<dbReference type="CDD" id="cd03311">
    <property type="entry name" value="CIMS_C_terminal_like"/>
    <property type="match status" value="1"/>
</dbReference>
<evidence type="ECO:0000259" key="13">
    <source>
        <dbReference type="Pfam" id="PF08267"/>
    </source>
</evidence>
<dbReference type="PANTHER" id="PTHR30519">
    <property type="entry name" value="5-METHYLTETRAHYDROPTEROYLTRIGLUTAMATE--HOMOCYSTEINE METHYLTRANSFERASE"/>
    <property type="match status" value="1"/>
</dbReference>
<keyword evidence="7" id="KW-0028">Amino-acid biosynthesis</keyword>
<comment type="similarity">
    <text evidence="4">Belongs to the vitamin-B12 independent methionine synthase family.</text>
</comment>
<dbReference type="InterPro" id="IPR006276">
    <property type="entry name" value="Cobalamin-indep_Met_synthase"/>
</dbReference>
<dbReference type="GO" id="GO:0008270">
    <property type="term" value="F:zinc ion binding"/>
    <property type="evidence" value="ECO:0007669"/>
    <property type="project" value="InterPro"/>
</dbReference>
<gene>
    <name evidence="14" type="ORF">PPL_04884</name>
</gene>